<dbReference type="OrthoDB" id="4279at2"/>
<evidence type="ECO:0000256" key="3">
    <source>
        <dbReference type="ARBA" id="ARBA00007353"/>
    </source>
</evidence>
<dbReference type="GO" id="GO:0017061">
    <property type="term" value="F:S-methyl-5-thioadenosine phosphorylase activity"/>
    <property type="evidence" value="ECO:0007669"/>
    <property type="project" value="UniProtKB-EC"/>
</dbReference>
<dbReference type="GO" id="GO:0005507">
    <property type="term" value="F:copper ion binding"/>
    <property type="evidence" value="ECO:0007669"/>
    <property type="project" value="TreeGrafter"/>
</dbReference>
<dbReference type="InterPro" id="IPR011324">
    <property type="entry name" value="Cytotoxic_necrot_fac-like_cat"/>
</dbReference>
<comment type="similarity">
    <text evidence="3">Belongs to the purine nucleoside phosphorylase YfiH/LACC1 family.</text>
</comment>
<dbReference type="InterPro" id="IPR038371">
    <property type="entry name" value="Cu_polyphenol_OxRdtase_sf"/>
</dbReference>
<evidence type="ECO:0000256" key="8">
    <source>
        <dbReference type="ARBA" id="ARBA00023008"/>
    </source>
</evidence>
<dbReference type="SUPFAM" id="SSF64438">
    <property type="entry name" value="CNF1/YfiH-like putative cysteine hydrolases"/>
    <property type="match status" value="1"/>
</dbReference>
<evidence type="ECO:0000256" key="7">
    <source>
        <dbReference type="ARBA" id="ARBA00022833"/>
    </source>
</evidence>
<keyword evidence="13" id="KW-1185">Reference proteome</keyword>
<evidence type="ECO:0000256" key="11">
    <source>
        <dbReference type="ARBA" id="ARBA00049893"/>
    </source>
</evidence>
<evidence type="ECO:0000256" key="2">
    <source>
        <dbReference type="ARBA" id="ARBA00003215"/>
    </source>
</evidence>
<accession>A0A430FQB5</accession>
<dbReference type="PANTHER" id="PTHR30616:SF2">
    <property type="entry name" value="PURINE NUCLEOSIDE PHOSPHORYLASE LACC1"/>
    <property type="match status" value="1"/>
</dbReference>
<comment type="catalytic activity">
    <reaction evidence="9">
        <text>adenosine + H2O + H(+) = inosine + NH4(+)</text>
        <dbReference type="Rhea" id="RHEA:24408"/>
        <dbReference type="ChEBI" id="CHEBI:15377"/>
        <dbReference type="ChEBI" id="CHEBI:15378"/>
        <dbReference type="ChEBI" id="CHEBI:16335"/>
        <dbReference type="ChEBI" id="CHEBI:17596"/>
        <dbReference type="ChEBI" id="CHEBI:28938"/>
        <dbReference type="EC" id="3.5.4.4"/>
    </reaction>
    <physiologicalReaction direction="left-to-right" evidence="9">
        <dbReference type="Rhea" id="RHEA:24409"/>
    </physiologicalReaction>
</comment>
<organism evidence="12 13">
    <name type="scientific">Bifidobacterium dolichotidis</name>
    <dbReference type="NCBI Taxonomy" id="2306976"/>
    <lineage>
        <taxon>Bacteria</taxon>
        <taxon>Bacillati</taxon>
        <taxon>Actinomycetota</taxon>
        <taxon>Actinomycetes</taxon>
        <taxon>Bifidobacteriales</taxon>
        <taxon>Bifidobacteriaceae</taxon>
        <taxon>Bifidobacterium</taxon>
    </lineage>
</organism>
<keyword evidence="7" id="KW-0862">Zinc</keyword>
<evidence type="ECO:0000256" key="4">
    <source>
        <dbReference type="ARBA" id="ARBA00022679"/>
    </source>
</evidence>
<dbReference type="EMBL" id="QXGM01000002">
    <property type="protein sequence ID" value="RSX55033.1"/>
    <property type="molecule type" value="Genomic_DNA"/>
</dbReference>
<dbReference type="PANTHER" id="PTHR30616">
    <property type="entry name" value="UNCHARACTERIZED PROTEIN YFIH"/>
    <property type="match status" value="1"/>
</dbReference>
<dbReference type="GO" id="GO:0016787">
    <property type="term" value="F:hydrolase activity"/>
    <property type="evidence" value="ECO:0007669"/>
    <property type="project" value="UniProtKB-KW"/>
</dbReference>
<evidence type="ECO:0000256" key="6">
    <source>
        <dbReference type="ARBA" id="ARBA00022801"/>
    </source>
</evidence>
<comment type="catalytic activity">
    <reaction evidence="11">
        <text>S-methyl-5'-thioadenosine + phosphate = 5-(methylsulfanyl)-alpha-D-ribose 1-phosphate + adenine</text>
        <dbReference type="Rhea" id="RHEA:11852"/>
        <dbReference type="ChEBI" id="CHEBI:16708"/>
        <dbReference type="ChEBI" id="CHEBI:17509"/>
        <dbReference type="ChEBI" id="CHEBI:43474"/>
        <dbReference type="ChEBI" id="CHEBI:58533"/>
        <dbReference type="EC" id="2.4.2.28"/>
    </reaction>
    <physiologicalReaction direction="left-to-right" evidence="11">
        <dbReference type="Rhea" id="RHEA:11853"/>
    </physiologicalReaction>
</comment>
<proteinExistence type="inferred from homology"/>
<dbReference type="Proteomes" id="UP000287609">
    <property type="component" value="Unassembled WGS sequence"/>
</dbReference>
<dbReference type="AlphaFoldDB" id="A0A430FQB5"/>
<keyword evidence="8" id="KW-0186">Copper</keyword>
<sequence length="381" mass="40683">MTEKHSNEQDQAAQDASRAISDAINDAIAKALKGQTKATAAPDHVVKQYDDAILDSTTVDATDSEGNPVPVTLPIALAPGITVVYTTRLGGVSQGDYAHFNLGGRGGDASEAVEANREALARELHAKFSIVHQVHGNEPIDIDEQFVENRPFGFDASGSIDGIVDDVEHVGNNVQIIDGDAQVTTKTDIALGVFAADCLPVALADPDAGVIAIAHCGRRGLEQHVITATVKAMIEKGADRNNIVATLGPAICGDCYEVGDEIADAFDHVFPGTYTLTRFGGAGIDLNAAALQELDAAGIRGDRIISSQPRANAATQYLSHDEELRELCKQDNEGDPELDERIGAIHRSLCTLENPLWFSHRRAQLAHKDHEGRMLALIVRH</sequence>
<protein>
    <submittedName>
        <fullName evidence="12">Copper oxidase</fullName>
    </submittedName>
</protein>
<comment type="catalytic activity">
    <reaction evidence="1">
        <text>inosine + phosphate = alpha-D-ribose 1-phosphate + hypoxanthine</text>
        <dbReference type="Rhea" id="RHEA:27646"/>
        <dbReference type="ChEBI" id="CHEBI:17368"/>
        <dbReference type="ChEBI" id="CHEBI:17596"/>
        <dbReference type="ChEBI" id="CHEBI:43474"/>
        <dbReference type="ChEBI" id="CHEBI:57720"/>
        <dbReference type="EC" id="2.4.2.1"/>
    </reaction>
    <physiologicalReaction direction="left-to-right" evidence="1">
        <dbReference type="Rhea" id="RHEA:27647"/>
    </physiologicalReaction>
</comment>
<evidence type="ECO:0000256" key="5">
    <source>
        <dbReference type="ARBA" id="ARBA00022723"/>
    </source>
</evidence>
<dbReference type="RefSeq" id="WP_125963721.1">
    <property type="nucleotide sequence ID" value="NZ_QXGM01000002.1"/>
</dbReference>
<comment type="caution">
    <text evidence="12">The sequence shown here is derived from an EMBL/GenBank/DDBJ whole genome shotgun (WGS) entry which is preliminary data.</text>
</comment>
<gene>
    <name evidence="12" type="ORF">D2E26_1087</name>
</gene>
<keyword evidence="6" id="KW-0378">Hydrolase</keyword>
<evidence type="ECO:0000256" key="10">
    <source>
        <dbReference type="ARBA" id="ARBA00048968"/>
    </source>
</evidence>
<dbReference type="InterPro" id="IPR003730">
    <property type="entry name" value="Cu_polyphenol_OxRdtase"/>
</dbReference>
<dbReference type="Pfam" id="PF02578">
    <property type="entry name" value="Cu-oxidase_4"/>
    <property type="match status" value="1"/>
</dbReference>
<comment type="function">
    <text evidence="2">Purine nucleoside enzyme that catalyzes the phosphorolysis of adenosine and inosine nucleosides, yielding D-ribose 1-phosphate and the respective free bases, adenine and hypoxanthine. Also catalyzes the phosphorolysis of S-methyl-5'-thioadenosine into adenine and S-methyl-5-thio-alpha-D-ribose 1-phosphate. Also has adenosine deaminase activity.</text>
</comment>
<evidence type="ECO:0000313" key="13">
    <source>
        <dbReference type="Proteomes" id="UP000287609"/>
    </source>
</evidence>
<keyword evidence="4" id="KW-0808">Transferase</keyword>
<evidence type="ECO:0000256" key="1">
    <source>
        <dbReference type="ARBA" id="ARBA00000553"/>
    </source>
</evidence>
<reference evidence="12 13" key="1">
    <citation type="submission" date="2018-09" db="EMBL/GenBank/DDBJ databases">
        <title>Characterization of the phylogenetic diversity of five novel species belonging to the genus Bifidobacterium.</title>
        <authorList>
            <person name="Lugli G.A."/>
            <person name="Duranti S."/>
            <person name="Milani C."/>
        </authorList>
    </citation>
    <scope>NUCLEOTIDE SEQUENCE [LARGE SCALE GENOMIC DNA]</scope>
    <source>
        <strain evidence="12 13">2036B</strain>
    </source>
</reference>
<dbReference type="Gene3D" id="3.60.140.10">
    <property type="entry name" value="CNF1/YfiH-like putative cysteine hydrolases"/>
    <property type="match status" value="1"/>
</dbReference>
<evidence type="ECO:0000313" key="12">
    <source>
        <dbReference type="EMBL" id="RSX55033.1"/>
    </source>
</evidence>
<dbReference type="CDD" id="cd16833">
    <property type="entry name" value="YfiH"/>
    <property type="match status" value="1"/>
</dbReference>
<evidence type="ECO:0000256" key="9">
    <source>
        <dbReference type="ARBA" id="ARBA00047989"/>
    </source>
</evidence>
<keyword evidence="5" id="KW-0479">Metal-binding</keyword>
<name>A0A430FQB5_9BIFI</name>
<comment type="catalytic activity">
    <reaction evidence="10">
        <text>adenosine + phosphate = alpha-D-ribose 1-phosphate + adenine</text>
        <dbReference type="Rhea" id="RHEA:27642"/>
        <dbReference type="ChEBI" id="CHEBI:16335"/>
        <dbReference type="ChEBI" id="CHEBI:16708"/>
        <dbReference type="ChEBI" id="CHEBI:43474"/>
        <dbReference type="ChEBI" id="CHEBI:57720"/>
        <dbReference type="EC" id="2.4.2.1"/>
    </reaction>
    <physiologicalReaction direction="left-to-right" evidence="10">
        <dbReference type="Rhea" id="RHEA:27643"/>
    </physiologicalReaction>
</comment>